<keyword evidence="1" id="KW-0472">Membrane</keyword>
<keyword evidence="3" id="KW-1185">Reference proteome</keyword>
<reference evidence="2 3" key="1">
    <citation type="submission" date="2016-10" db="EMBL/GenBank/DDBJ databases">
        <authorList>
            <person name="de Groot N.N."/>
        </authorList>
    </citation>
    <scope>NUCLEOTIDE SEQUENCE [LARGE SCALE GENOMIC DNA]</scope>
    <source>
        <strain evidence="2 3">CBS 141442</strain>
    </source>
</reference>
<feature type="transmembrane region" description="Helical" evidence="1">
    <location>
        <begin position="26"/>
        <end position="49"/>
    </location>
</feature>
<feature type="transmembrane region" description="Helical" evidence="1">
    <location>
        <begin position="56"/>
        <end position="77"/>
    </location>
</feature>
<sequence>MLTNIPTLMTMFTAGPVLKLIFNDTLLVYLHLLQYTLVVLFSCCLLFLCCFRRKDCYVFGMFILGLSNAAICILLVLQGNQWFQITRAYNIRTELFLALTLFSFCLFYTFVQPMSSIYSIELVHGCPKAVAVVYSIMWLSKAIALVSYECILSETVDEWIIVAIVSAMCLLGAISILFYPEPTTYDSLTRPSSTESHKVAKSLISTESFSSKPDTSAGLSIFGLNMTFQNYIPLFKNSEEKRESLEVSSDFLLSESTQDVPRRESALRMVTARSHFSGGSLLESVQDNDELTPLMTALWTSDLGS</sequence>
<evidence type="ECO:0000256" key="1">
    <source>
        <dbReference type="SAM" id="Phobius"/>
    </source>
</evidence>
<keyword evidence="1" id="KW-0812">Transmembrane</keyword>
<dbReference type="Proteomes" id="UP000182334">
    <property type="component" value="Chromosome V"/>
</dbReference>
<gene>
    <name evidence="2" type="ORF">SAMEA4029010_CIC11G00000000771</name>
</gene>
<feature type="transmembrane region" description="Helical" evidence="1">
    <location>
        <begin position="89"/>
        <end position="111"/>
    </location>
</feature>
<organism evidence="2 3">
    <name type="scientific">Sungouiella intermedia</name>
    <dbReference type="NCBI Taxonomy" id="45354"/>
    <lineage>
        <taxon>Eukaryota</taxon>
        <taxon>Fungi</taxon>
        <taxon>Dikarya</taxon>
        <taxon>Ascomycota</taxon>
        <taxon>Saccharomycotina</taxon>
        <taxon>Pichiomycetes</taxon>
        <taxon>Metschnikowiaceae</taxon>
        <taxon>Sungouiella</taxon>
    </lineage>
</organism>
<proteinExistence type="predicted"/>
<evidence type="ECO:0000313" key="2">
    <source>
        <dbReference type="EMBL" id="SGZ55653.1"/>
    </source>
</evidence>
<keyword evidence="1" id="KW-1133">Transmembrane helix</keyword>
<name>A0A1L0GHB8_9ASCO</name>
<protein>
    <submittedName>
        <fullName evidence="2">CIC11C00000000771</fullName>
    </submittedName>
</protein>
<accession>A0A1L0GHB8</accession>
<evidence type="ECO:0000313" key="3">
    <source>
        <dbReference type="Proteomes" id="UP000182334"/>
    </source>
</evidence>
<feature type="transmembrane region" description="Helical" evidence="1">
    <location>
        <begin position="160"/>
        <end position="180"/>
    </location>
</feature>
<dbReference type="AlphaFoldDB" id="A0A1L0GHB8"/>
<dbReference type="EMBL" id="LT635760">
    <property type="protein sequence ID" value="SGZ55653.1"/>
    <property type="molecule type" value="Genomic_DNA"/>
</dbReference>